<dbReference type="EMBL" id="OZ034815">
    <property type="protein sequence ID" value="CAL1368749.1"/>
    <property type="molecule type" value="Genomic_DNA"/>
</dbReference>
<keyword evidence="3" id="KW-1185">Reference proteome</keyword>
<dbReference type="AlphaFoldDB" id="A0AAV2D8L0"/>
<feature type="compositionally biased region" description="Basic and acidic residues" evidence="1">
    <location>
        <begin position="91"/>
        <end position="101"/>
    </location>
</feature>
<evidence type="ECO:0000256" key="1">
    <source>
        <dbReference type="SAM" id="MobiDB-lite"/>
    </source>
</evidence>
<gene>
    <name evidence="2" type="ORF">LTRI10_LOCUS11721</name>
</gene>
<proteinExistence type="predicted"/>
<evidence type="ECO:0000313" key="2">
    <source>
        <dbReference type="EMBL" id="CAL1368749.1"/>
    </source>
</evidence>
<feature type="compositionally biased region" description="Basic and acidic residues" evidence="1">
    <location>
        <begin position="110"/>
        <end position="132"/>
    </location>
</feature>
<organism evidence="2 3">
    <name type="scientific">Linum trigynum</name>
    <dbReference type="NCBI Taxonomy" id="586398"/>
    <lineage>
        <taxon>Eukaryota</taxon>
        <taxon>Viridiplantae</taxon>
        <taxon>Streptophyta</taxon>
        <taxon>Embryophyta</taxon>
        <taxon>Tracheophyta</taxon>
        <taxon>Spermatophyta</taxon>
        <taxon>Magnoliopsida</taxon>
        <taxon>eudicotyledons</taxon>
        <taxon>Gunneridae</taxon>
        <taxon>Pentapetalae</taxon>
        <taxon>rosids</taxon>
        <taxon>fabids</taxon>
        <taxon>Malpighiales</taxon>
        <taxon>Linaceae</taxon>
        <taxon>Linum</taxon>
    </lineage>
</organism>
<sequence>MRQLVSEPSSEEPGLVKLAYRDEGLACLLGDVRTLKDGQTQLLEGQGQLIGQVGALREEQKRMASEVHSILVILNDLPWGKPVMESLKRLEEGATTERELAPKPVVAGLDAREVEPEPKGEANRGGDGDQLPSEKRMILLPVKRRVATGRCDKRWSDSRICWTVNGRTDRRLIVWGWVFESGW</sequence>
<reference evidence="2 3" key="1">
    <citation type="submission" date="2024-04" db="EMBL/GenBank/DDBJ databases">
        <authorList>
            <person name="Fracassetti M."/>
        </authorList>
    </citation>
    <scope>NUCLEOTIDE SEQUENCE [LARGE SCALE GENOMIC DNA]</scope>
</reference>
<dbReference type="Proteomes" id="UP001497516">
    <property type="component" value="Chromosome 2"/>
</dbReference>
<protein>
    <submittedName>
        <fullName evidence="2">Uncharacterized protein</fullName>
    </submittedName>
</protein>
<feature type="region of interest" description="Disordered" evidence="1">
    <location>
        <begin position="91"/>
        <end position="132"/>
    </location>
</feature>
<accession>A0AAV2D8L0</accession>
<name>A0AAV2D8L0_9ROSI</name>
<evidence type="ECO:0000313" key="3">
    <source>
        <dbReference type="Proteomes" id="UP001497516"/>
    </source>
</evidence>